<dbReference type="EMBL" id="QXIU01000183">
    <property type="protein sequence ID" value="RIE09036.1"/>
    <property type="molecule type" value="Genomic_DNA"/>
</dbReference>
<dbReference type="AlphaFoldDB" id="A0A398D0C9"/>
<dbReference type="SUPFAM" id="SSF55347">
    <property type="entry name" value="Glyceraldehyde-3-phosphate dehydrogenase-like, C-terminal domain"/>
    <property type="match status" value="1"/>
</dbReference>
<feature type="domain" description="YceM-like C-terminal" evidence="2">
    <location>
        <begin position="125"/>
        <end position="233"/>
    </location>
</feature>
<protein>
    <submittedName>
        <fullName evidence="3">Gfo/Idh/MocA family oxidoreductase</fullName>
    </submittedName>
</protein>
<comment type="caution">
    <text evidence="3">The sequence shown here is derived from an EMBL/GenBank/DDBJ whole genome shotgun (WGS) entry which is preliminary data.</text>
</comment>
<dbReference type="Pfam" id="PF21378">
    <property type="entry name" value="YceM-like_C"/>
    <property type="match status" value="1"/>
</dbReference>
<dbReference type="InterPro" id="IPR036291">
    <property type="entry name" value="NAD(P)-bd_dom_sf"/>
</dbReference>
<evidence type="ECO:0000313" key="4">
    <source>
        <dbReference type="Proteomes" id="UP000266489"/>
    </source>
</evidence>
<gene>
    <name evidence="3" type="ORF">SMC5_07445</name>
</gene>
<dbReference type="PANTHER" id="PTHR43708">
    <property type="entry name" value="CONSERVED EXPRESSED OXIDOREDUCTASE (EUROFUNG)"/>
    <property type="match status" value="1"/>
</dbReference>
<dbReference type="Pfam" id="PF01408">
    <property type="entry name" value="GFO_IDH_MocA"/>
    <property type="match status" value="1"/>
</dbReference>
<dbReference type="Gene3D" id="3.40.50.720">
    <property type="entry name" value="NAD(P)-binding Rossmann-like Domain"/>
    <property type="match status" value="1"/>
</dbReference>
<reference evidence="3 4" key="1">
    <citation type="submission" date="2018-09" db="EMBL/GenBank/DDBJ databases">
        <title>Discovery and Ecogenomic Context for Candidatus Cryosericales, a Global Caldiserica Order Active in Thawing Permafrost.</title>
        <authorList>
            <person name="Martinez M.A."/>
            <person name="Woodcroft B.J."/>
            <person name="Ignacio Espinoza J.C."/>
            <person name="Zayed A."/>
            <person name="Singleton C.M."/>
            <person name="Boyd J."/>
            <person name="Li Y.-F."/>
            <person name="Purvine S."/>
            <person name="Maughan H."/>
            <person name="Hodgkins S.B."/>
            <person name="Anderson D."/>
            <person name="Sederholm M."/>
            <person name="Temperton B."/>
            <person name="Saleska S.R."/>
            <person name="Tyson G.W."/>
            <person name="Rich V.I."/>
        </authorList>
    </citation>
    <scope>NUCLEOTIDE SEQUENCE [LARGE SCALE GENOMIC DNA]</scope>
    <source>
        <strain evidence="3 4">SMC5</strain>
    </source>
</reference>
<dbReference type="InterPro" id="IPR048477">
    <property type="entry name" value="YceM-like_C"/>
</dbReference>
<dbReference type="SUPFAM" id="SSF51735">
    <property type="entry name" value="NAD(P)-binding Rossmann-fold domains"/>
    <property type="match status" value="1"/>
</dbReference>
<dbReference type="InterPro" id="IPR000683">
    <property type="entry name" value="Gfo/Idh/MocA-like_OxRdtase_N"/>
</dbReference>
<feature type="domain" description="Gfo/Idh/MocA-like oxidoreductase N-terminal" evidence="1">
    <location>
        <begin position="1"/>
        <end position="119"/>
    </location>
</feature>
<evidence type="ECO:0000259" key="2">
    <source>
        <dbReference type="Pfam" id="PF21378"/>
    </source>
</evidence>
<evidence type="ECO:0000313" key="3">
    <source>
        <dbReference type="EMBL" id="RIE09036.1"/>
    </source>
</evidence>
<dbReference type="Gene3D" id="3.30.360.10">
    <property type="entry name" value="Dihydrodipicolinate Reductase, domain 2"/>
    <property type="match status" value="1"/>
</dbReference>
<dbReference type="RefSeq" id="WP_119120205.1">
    <property type="nucleotide sequence ID" value="NZ_QXIU01000183.1"/>
</dbReference>
<accession>A0A398D0C9</accession>
<dbReference type="InterPro" id="IPR051317">
    <property type="entry name" value="Gfo/Idh/MocA_oxidoreduct"/>
</dbReference>
<dbReference type="PANTHER" id="PTHR43708:SF4">
    <property type="entry name" value="OXIDOREDUCTASE YCEM-RELATED"/>
    <property type="match status" value="1"/>
</dbReference>
<evidence type="ECO:0000259" key="1">
    <source>
        <dbReference type="Pfam" id="PF01408"/>
    </source>
</evidence>
<sequence>MKVGVIGLGAIAQKAYLPILAARGDLDIVLATRNSQTLDQISRQYRIPQKVGSVEELIHTGIQAAFVHAATEAHFQIVQRLLDSGIHVYVDKPLAYSLKEARDLVELAARRQCLLMVGFNRRFAPFYNQLHAVPDKSLIFMQKNRVDPPETVRTFIFDDFIHVVDTLRFLSPGTPQDIRVSGHKKDGLLEQAIVEWSCPRFTAIGIMNRNSGKTEERLEVIASGNKWQVDDLVESVHSYNGEEKRVRSGDWEPILVRRGFAQIIDCFLSATVQGLPSSPTAEDSLLTHELCEQIVRELDAL</sequence>
<dbReference type="GO" id="GO:0000166">
    <property type="term" value="F:nucleotide binding"/>
    <property type="evidence" value="ECO:0007669"/>
    <property type="project" value="InterPro"/>
</dbReference>
<dbReference type="Proteomes" id="UP000266489">
    <property type="component" value="Unassembled WGS sequence"/>
</dbReference>
<organism evidence="3 4">
    <name type="scientific">Candidatus Cryosericum odellii</name>
    <dbReference type="NCBI Taxonomy" id="2290917"/>
    <lineage>
        <taxon>Bacteria</taxon>
        <taxon>Pseudomonadati</taxon>
        <taxon>Caldisericota/Cryosericota group</taxon>
        <taxon>Candidatus Cryosericota</taxon>
        <taxon>Candidatus Cryosericia</taxon>
        <taxon>Candidatus Cryosericales</taxon>
        <taxon>Candidatus Cryosericaceae</taxon>
        <taxon>Candidatus Cryosericum</taxon>
    </lineage>
</organism>
<dbReference type="OrthoDB" id="9815825at2"/>
<name>A0A398D0C9_9BACT</name>
<proteinExistence type="predicted"/>